<accession>A0ABD0KLD9</accession>
<reference evidence="2 3" key="1">
    <citation type="journal article" date="2023" name="Sci. Data">
        <title>Genome assembly of the Korean intertidal mud-creeper Batillaria attramentaria.</title>
        <authorList>
            <person name="Patra A.K."/>
            <person name="Ho P.T."/>
            <person name="Jun S."/>
            <person name="Lee S.J."/>
            <person name="Kim Y."/>
            <person name="Won Y.J."/>
        </authorList>
    </citation>
    <scope>NUCLEOTIDE SEQUENCE [LARGE SCALE GENOMIC DNA]</scope>
    <source>
        <strain evidence="2">Wonlab-2016</strain>
    </source>
</reference>
<evidence type="ECO:0000313" key="2">
    <source>
        <dbReference type="EMBL" id="KAK7487882.1"/>
    </source>
</evidence>
<feature type="compositionally biased region" description="Polar residues" evidence="1">
    <location>
        <begin position="49"/>
        <end position="67"/>
    </location>
</feature>
<sequence>MRLPDLRMERTNSFYQYLCLPLQGDLYTPNSWVLPPVVRYSERCKWPPSRSQSGTQSGKQVGTQSGNHVDDHRVIVLGGQTTSSHFQPAVMLSDIWRDEPTFTAPTNNTNILLNFLLITPRNICVFD</sequence>
<feature type="region of interest" description="Disordered" evidence="1">
    <location>
        <begin position="45"/>
        <end position="67"/>
    </location>
</feature>
<name>A0ABD0KLD9_9CAEN</name>
<protein>
    <submittedName>
        <fullName evidence="2">Uncharacterized protein</fullName>
    </submittedName>
</protein>
<evidence type="ECO:0000256" key="1">
    <source>
        <dbReference type="SAM" id="MobiDB-lite"/>
    </source>
</evidence>
<evidence type="ECO:0000313" key="3">
    <source>
        <dbReference type="Proteomes" id="UP001519460"/>
    </source>
</evidence>
<comment type="caution">
    <text evidence="2">The sequence shown here is derived from an EMBL/GenBank/DDBJ whole genome shotgun (WGS) entry which is preliminary data.</text>
</comment>
<dbReference type="Proteomes" id="UP001519460">
    <property type="component" value="Unassembled WGS sequence"/>
</dbReference>
<dbReference type="AlphaFoldDB" id="A0ABD0KLD9"/>
<organism evidence="2 3">
    <name type="scientific">Batillaria attramentaria</name>
    <dbReference type="NCBI Taxonomy" id="370345"/>
    <lineage>
        <taxon>Eukaryota</taxon>
        <taxon>Metazoa</taxon>
        <taxon>Spiralia</taxon>
        <taxon>Lophotrochozoa</taxon>
        <taxon>Mollusca</taxon>
        <taxon>Gastropoda</taxon>
        <taxon>Caenogastropoda</taxon>
        <taxon>Sorbeoconcha</taxon>
        <taxon>Cerithioidea</taxon>
        <taxon>Batillariidae</taxon>
        <taxon>Batillaria</taxon>
    </lineage>
</organism>
<proteinExistence type="predicted"/>
<dbReference type="EMBL" id="JACVVK020000158">
    <property type="protein sequence ID" value="KAK7487882.1"/>
    <property type="molecule type" value="Genomic_DNA"/>
</dbReference>
<keyword evidence="3" id="KW-1185">Reference proteome</keyword>
<gene>
    <name evidence="2" type="ORF">BaRGS_00020929</name>
</gene>